<accession>A0A1I3ZP66</accession>
<dbReference type="Proteomes" id="UP000323300">
    <property type="component" value="Unassembled WGS sequence"/>
</dbReference>
<dbReference type="EMBL" id="FOSL01000006">
    <property type="protein sequence ID" value="SFK45885.1"/>
    <property type="molecule type" value="Genomic_DNA"/>
</dbReference>
<keyword evidence="2" id="KW-1185">Reference proteome</keyword>
<proteinExistence type="predicted"/>
<dbReference type="AlphaFoldDB" id="A0A1I3ZP66"/>
<dbReference type="RefSeq" id="WP_149760580.1">
    <property type="nucleotide sequence ID" value="NZ_BSPE01000031.1"/>
</dbReference>
<evidence type="ECO:0000313" key="1">
    <source>
        <dbReference type="EMBL" id="SFK45885.1"/>
    </source>
</evidence>
<gene>
    <name evidence="1" type="ORF">SAMN04488498_106238</name>
</gene>
<name>A0A1I3ZP66_9HYPH</name>
<evidence type="ECO:0000313" key="2">
    <source>
        <dbReference type="Proteomes" id="UP000323300"/>
    </source>
</evidence>
<protein>
    <submittedName>
        <fullName evidence="1">Uncharacterized protein</fullName>
    </submittedName>
</protein>
<sequence length="80" mass="8912">MNRAFAELSASNGIWDEEPQARGIFSLNQARCETMLPHTVATAAALEVCDQARGFRPLGCSQSAPRYHRRDHGHNRYLGV</sequence>
<reference evidence="1 2" key="1">
    <citation type="submission" date="2016-10" db="EMBL/GenBank/DDBJ databases">
        <authorList>
            <person name="Varghese N."/>
            <person name="Submissions S."/>
        </authorList>
    </citation>
    <scope>NUCLEOTIDE SEQUENCE [LARGE SCALE GENOMIC DNA]</scope>
    <source>
        <strain evidence="1 2">DSM 21822</strain>
    </source>
</reference>
<organism evidence="1 2">
    <name type="scientific">Neomesorhizobium albiziae</name>
    <dbReference type="NCBI Taxonomy" id="335020"/>
    <lineage>
        <taxon>Bacteria</taxon>
        <taxon>Pseudomonadati</taxon>
        <taxon>Pseudomonadota</taxon>
        <taxon>Alphaproteobacteria</taxon>
        <taxon>Hyphomicrobiales</taxon>
        <taxon>Phyllobacteriaceae</taxon>
        <taxon>Neomesorhizobium</taxon>
    </lineage>
</organism>